<keyword evidence="4" id="KW-1185">Reference proteome</keyword>
<evidence type="ECO:0000313" key="4">
    <source>
        <dbReference type="Proteomes" id="UP001501427"/>
    </source>
</evidence>
<proteinExistence type="predicted"/>
<dbReference type="EMBL" id="JACHMV010000001">
    <property type="protein sequence ID" value="MBB4774473.1"/>
    <property type="molecule type" value="Genomic_DNA"/>
</dbReference>
<dbReference type="RefSeq" id="WP_184883142.1">
    <property type="nucleotide sequence ID" value="NZ_BAAAHD010000093.1"/>
</dbReference>
<evidence type="ECO:0000313" key="3">
    <source>
        <dbReference type="Proteomes" id="UP000549343"/>
    </source>
</evidence>
<dbReference type="AlphaFoldDB" id="A0A7W7MXA4"/>
<evidence type="ECO:0000313" key="2">
    <source>
        <dbReference type="EMBL" id="MBB4774473.1"/>
    </source>
</evidence>
<reference evidence="1" key="4">
    <citation type="submission" date="2023-12" db="EMBL/GenBank/DDBJ databases">
        <authorList>
            <person name="Sun Q."/>
            <person name="Inoue M."/>
        </authorList>
    </citation>
    <scope>NUCLEOTIDE SEQUENCE</scope>
    <source>
        <strain evidence="1">JCM 10667</strain>
    </source>
</reference>
<dbReference type="Proteomes" id="UP001501427">
    <property type="component" value="Unassembled WGS sequence"/>
</dbReference>
<dbReference type="SUPFAM" id="SSF159275">
    <property type="entry name" value="PA1994-like"/>
    <property type="match status" value="1"/>
</dbReference>
<comment type="caution">
    <text evidence="2">The sequence shown here is derived from an EMBL/GenBank/DDBJ whole genome shotgun (WGS) entry which is preliminary data.</text>
</comment>
<name>A0A7W7MXA4_9ACTN</name>
<organism evidence="2 3">
    <name type="scientific">Actinomadura livida</name>
    <dbReference type="NCBI Taxonomy" id="79909"/>
    <lineage>
        <taxon>Bacteria</taxon>
        <taxon>Bacillati</taxon>
        <taxon>Actinomycetota</taxon>
        <taxon>Actinomycetes</taxon>
        <taxon>Streptosporangiales</taxon>
        <taxon>Thermomonosporaceae</taxon>
        <taxon>Actinomadura</taxon>
    </lineage>
</organism>
<dbReference type="InterPro" id="IPR009467">
    <property type="entry name" value="Glycolipid-bd_prot_put"/>
</dbReference>
<reference evidence="4" key="2">
    <citation type="journal article" date="2019" name="Int. J. Syst. Evol. Microbiol.">
        <title>The Global Catalogue of Microorganisms (GCM) 10K type strain sequencing project: providing services to taxonomists for standard genome sequencing and annotation.</title>
        <authorList>
            <consortium name="The Broad Institute Genomics Platform"/>
            <consortium name="The Broad Institute Genome Sequencing Center for Infectious Disease"/>
            <person name="Wu L."/>
            <person name="Ma J."/>
        </authorList>
    </citation>
    <scope>NUCLEOTIDE SEQUENCE [LARGE SCALE GENOMIC DNA]</scope>
    <source>
        <strain evidence="4">JCM 10667</strain>
    </source>
</reference>
<dbReference type="Pfam" id="PF06475">
    <property type="entry name" value="Glycolipid_bind"/>
    <property type="match status" value="1"/>
</dbReference>
<reference evidence="2 3" key="3">
    <citation type="submission" date="2020-08" db="EMBL/GenBank/DDBJ databases">
        <title>Sequencing the genomes of 1000 actinobacteria strains.</title>
        <authorList>
            <person name="Klenk H.-P."/>
        </authorList>
    </citation>
    <scope>NUCLEOTIDE SEQUENCE [LARGE SCALE GENOMIC DNA]</scope>
    <source>
        <strain evidence="2 3">DSM 44772</strain>
    </source>
</reference>
<evidence type="ECO:0000313" key="1">
    <source>
        <dbReference type="EMBL" id="GAA0598805.1"/>
    </source>
</evidence>
<gene>
    <name evidence="2" type="ORF">F4557_002891</name>
    <name evidence="1" type="ORF">GCM10009546_71010</name>
</gene>
<dbReference type="EMBL" id="BAAAHD010000093">
    <property type="protein sequence ID" value="GAA0598805.1"/>
    <property type="molecule type" value="Genomic_DNA"/>
</dbReference>
<reference evidence="1" key="1">
    <citation type="journal article" date="2014" name="Int. J. Syst. Evol. Microbiol.">
        <title>Complete genome of a new Firmicutes species belonging to the dominant human colonic microbiota ('Ruminococcus bicirculans') reveals two chromosomes and a selective capacity to utilize plant glucans.</title>
        <authorList>
            <consortium name="NISC Comparative Sequencing Program"/>
            <person name="Wegmann U."/>
            <person name="Louis P."/>
            <person name="Goesmann A."/>
            <person name="Henrissat B."/>
            <person name="Duncan S.H."/>
            <person name="Flint H.J."/>
        </authorList>
    </citation>
    <scope>NUCLEOTIDE SEQUENCE</scope>
    <source>
        <strain evidence="1">JCM 10667</strain>
    </source>
</reference>
<protein>
    <submittedName>
        <fullName evidence="1">Glycolipid-binding domain-containing protein</fullName>
    </submittedName>
</protein>
<sequence length="191" mass="21102">MPFNAPPNTAAWRHVEARDGFEVAFFHPRADGYRIEGCTTAVEGGQTWMVTYLIDLDSRWTTRSVQVANRTAAGTHQADLQSDGAGNWRVNGEPAPHLTGCLDVDLESSAMTNTLPIHRLDPPAGARVSAPAAYIRALDLRVDRLEQDYTRVEDDGRHYDYVSPAFDFSCRLTYDASGLVLDYPGIATRTT</sequence>
<dbReference type="Proteomes" id="UP000549343">
    <property type="component" value="Unassembled WGS sequence"/>
</dbReference>
<accession>A0A7W7MXA4</accession>